<dbReference type="HOGENOM" id="CLU_2423925_0_0_10"/>
<evidence type="ECO:0000313" key="2">
    <source>
        <dbReference type="Proteomes" id="UP000003586"/>
    </source>
</evidence>
<name>W0F5I5_9BACT</name>
<proteinExistence type="predicted"/>
<dbReference type="RefSeq" id="WP_008582061.1">
    <property type="nucleotide sequence ID" value="NZ_CP007035.1"/>
</dbReference>
<sequence>MFSEIDILKCPFGEVFKNLMRKFGLRVDNRPDGQKNNPKIDLVVHVIYLLQGALNNQGKSGKEQQEHYYYYGCDSKKGAWAVSIQQQLNEL</sequence>
<protein>
    <submittedName>
        <fullName evidence="1">Uncharacterized protein</fullName>
    </submittedName>
</protein>
<gene>
    <name evidence="1" type="ORF">NIASO_01420</name>
</gene>
<keyword evidence="2" id="KW-1185">Reference proteome</keyword>
<dbReference type="AlphaFoldDB" id="W0F5I5"/>
<dbReference type="Proteomes" id="UP000003586">
    <property type="component" value="Chromosome"/>
</dbReference>
<accession>W0F5I5</accession>
<dbReference type="EMBL" id="CP007035">
    <property type="protein sequence ID" value="AHF17083.1"/>
    <property type="molecule type" value="Genomic_DNA"/>
</dbReference>
<reference evidence="1 2" key="1">
    <citation type="submission" date="2013-12" db="EMBL/GenBank/DDBJ databases">
        <authorList>
            <consortium name="DOE Joint Genome Institute"/>
            <person name="Eisen J."/>
            <person name="Huntemann M."/>
            <person name="Han J."/>
            <person name="Chen A."/>
            <person name="Kyrpides N."/>
            <person name="Mavromatis K."/>
            <person name="Markowitz V."/>
            <person name="Palaniappan K."/>
            <person name="Ivanova N."/>
            <person name="Schaumberg A."/>
            <person name="Pati A."/>
            <person name="Liolios K."/>
            <person name="Nordberg H.P."/>
            <person name="Cantor M.N."/>
            <person name="Hua S.X."/>
            <person name="Woyke T."/>
        </authorList>
    </citation>
    <scope>NUCLEOTIDE SEQUENCE [LARGE SCALE GENOMIC DNA]</scope>
    <source>
        <strain evidence="2">DSM 19437</strain>
    </source>
</reference>
<organism evidence="1 2">
    <name type="scientific">Niabella soli DSM 19437</name>
    <dbReference type="NCBI Taxonomy" id="929713"/>
    <lineage>
        <taxon>Bacteria</taxon>
        <taxon>Pseudomonadati</taxon>
        <taxon>Bacteroidota</taxon>
        <taxon>Chitinophagia</taxon>
        <taxon>Chitinophagales</taxon>
        <taxon>Chitinophagaceae</taxon>
        <taxon>Niabella</taxon>
    </lineage>
</organism>
<dbReference type="KEGG" id="nso:NIASO_01420"/>
<evidence type="ECO:0000313" key="1">
    <source>
        <dbReference type="EMBL" id="AHF17083.1"/>
    </source>
</evidence>